<dbReference type="HOGENOM" id="CLU_2968283_0_0_2"/>
<accession>B8D3G2</accession>
<organism evidence="1 2">
    <name type="scientific">Desulfurococcus amylolyticus (strain DSM 18924 / JCM 16383 / VKM B-2413 / 1221n)</name>
    <name type="common">Desulfurococcus kamchatkensis</name>
    <dbReference type="NCBI Taxonomy" id="490899"/>
    <lineage>
        <taxon>Archaea</taxon>
        <taxon>Thermoproteota</taxon>
        <taxon>Thermoprotei</taxon>
        <taxon>Desulfurococcales</taxon>
        <taxon>Desulfurococcaceae</taxon>
        <taxon>Desulfurococcus</taxon>
    </lineage>
</organism>
<evidence type="ECO:0000313" key="2">
    <source>
        <dbReference type="Proteomes" id="UP000006903"/>
    </source>
</evidence>
<sequence>MGYFSPEPKRRKADFFDIQQAVRITVLMLTSGAKERHVFVKAFSNPYLGKQLNLARYL</sequence>
<dbReference type="STRING" id="490899.DKAM_0317"/>
<protein>
    <submittedName>
        <fullName evidence="1">Uncharacterized protein</fullName>
    </submittedName>
</protein>
<dbReference type="KEGG" id="dka:DKAM_0317"/>
<dbReference type="AlphaFoldDB" id="B8D3G2"/>
<proteinExistence type="predicted"/>
<gene>
    <name evidence="1" type="ordered locus">DKAM_0317</name>
</gene>
<dbReference type="Proteomes" id="UP000006903">
    <property type="component" value="Chromosome"/>
</dbReference>
<reference evidence="1 2" key="1">
    <citation type="journal article" date="2009" name="J. Bacteriol.">
        <title>Complete genome sequence of the anaerobic, protein-degrading hyperthermophilic crenarchaeon Desulfurococcus kamchatkensis.</title>
        <authorList>
            <person name="Ravin N.V."/>
            <person name="Mardanov A.V."/>
            <person name="Beletsky A.V."/>
            <person name="Kublanov I.V."/>
            <person name="Kolganova T.V."/>
            <person name="Lebedinsky A.V."/>
            <person name="Chernyh N.A."/>
            <person name="Bonch-Osmolovskaya E.A."/>
            <person name="Skryabin K.G."/>
        </authorList>
    </citation>
    <scope>NUCLEOTIDE SEQUENCE [LARGE SCALE GENOMIC DNA]</scope>
    <source>
        <strain evidence="2">DSM 18924 / JCM 16383 / VKM B-2413 / 1221n</strain>
    </source>
</reference>
<dbReference type="GeneID" id="43445710"/>
<name>B8D3G2_DESA1</name>
<dbReference type="RefSeq" id="WP_012607985.1">
    <property type="nucleotide sequence ID" value="NC_011766.1"/>
</dbReference>
<evidence type="ECO:0000313" key="1">
    <source>
        <dbReference type="EMBL" id="ACL10643.1"/>
    </source>
</evidence>
<dbReference type="EMBL" id="CP001140">
    <property type="protein sequence ID" value="ACL10643.1"/>
    <property type="molecule type" value="Genomic_DNA"/>
</dbReference>